<name>A0ABY6DDJ1_9RHOB</name>
<dbReference type="PANTHER" id="PTHR36513">
    <property type="entry name" value="ABC TRANSMEMBRANE TYPE-1 DOMAIN-CONTAINING PROTEIN"/>
    <property type="match status" value="1"/>
</dbReference>
<feature type="signal peptide" evidence="1">
    <location>
        <begin position="1"/>
        <end position="35"/>
    </location>
</feature>
<dbReference type="Gene3D" id="3.40.50.1820">
    <property type="entry name" value="alpha/beta hydrolase"/>
    <property type="match status" value="1"/>
</dbReference>
<proteinExistence type="predicted"/>
<reference evidence="2" key="1">
    <citation type="submission" date="2022-10" db="EMBL/GenBank/DDBJ databases">
        <title>Roseovarius pelagicus sp. nov., isolated from Arctic seawater.</title>
        <authorList>
            <person name="Hong Y.W."/>
            <person name="Hwang C.Y."/>
        </authorList>
    </citation>
    <scope>NUCLEOTIDE SEQUENCE</scope>
    <source>
        <strain evidence="2">HL-MP18</strain>
    </source>
</reference>
<protein>
    <submittedName>
        <fullName evidence="2">Alpha/beta fold hydrolase</fullName>
    </submittedName>
</protein>
<gene>
    <name evidence="2" type="ORF">N7U68_05845</name>
</gene>
<dbReference type="RefSeq" id="WP_165197347.1">
    <property type="nucleotide sequence ID" value="NZ_CP106738.1"/>
</dbReference>
<dbReference type="SUPFAM" id="SSF53474">
    <property type="entry name" value="alpha/beta-Hydrolases"/>
    <property type="match status" value="1"/>
</dbReference>
<dbReference type="Proteomes" id="UP001064087">
    <property type="component" value="Chromosome"/>
</dbReference>
<dbReference type="PANTHER" id="PTHR36513:SF1">
    <property type="entry name" value="TRANSMEMBRANE PROTEIN"/>
    <property type="match status" value="1"/>
</dbReference>
<organism evidence="2 3">
    <name type="scientific">Roseovarius pelagicus</name>
    <dbReference type="NCBI Taxonomy" id="2980108"/>
    <lineage>
        <taxon>Bacteria</taxon>
        <taxon>Pseudomonadati</taxon>
        <taxon>Pseudomonadota</taxon>
        <taxon>Alphaproteobacteria</taxon>
        <taxon>Rhodobacterales</taxon>
        <taxon>Roseobacteraceae</taxon>
        <taxon>Roseovarius</taxon>
    </lineage>
</organism>
<dbReference type="InterPro" id="IPR029058">
    <property type="entry name" value="AB_hydrolase_fold"/>
</dbReference>
<dbReference type="InterPro" id="IPR014586">
    <property type="entry name" value="UCP033909"/>
</dbReference>
<keyword evidence="1" id="KW-0732">Signal</keyword>
<feature type="chain" id="PRO_5046329597" evidence="1">
    <location>
        <begin position="36"/>
        <end position="361"/>
    </location>
</feature>
<dbReference type="EMBL" id="CP106738">
    <property type="protein sequence ID" value="UXX84173.1"/>
    <property type="molecule type" value="Genomic_DNA"/>
</dbReference>
<evidence type="ECO:0000256" key="1">
    <source>
        <dbReference type="SAM" id="SignalP"/>
    </source>
</evidence>
<evidence type="ECO:0000313" key="3">
    <source>
        <dbReference type="Proteomes" id="UP001064087"/>
    </source>
</evidence>
<dbReference type="PROSITE" id="PS51257">
    <property type="entry name" value="PROKAR_LIPOPROTEIN"/>
    <property type="match status" value="1"/>
</dbReference>
<sequence>MSAAKYRVQFSLVHRRIIGALLCVLLAACAPRETAQFAAPSPEATPYPIYVATQRKLDRTGPYFGEKRPEGVRFFRNVISVPPTHTPGHIEWPEGPADTAVDFAVTETEVFSGMSEMRSHIRARRSGKETLVFVHGYNNTLSDAMYRLAQIQSDFKTGMPGVLFSWQSAGDARGYIYDRDSVLHARDDLEEVLNGLTAAPGEKVFLLAHSMGSQLTMEVLRQAALRGNRRLLDRISGVVLMSPDIDPDVFRHQAKTIGKLPDPFMIFVSRQDRALSLAGFITGRKPRLGVIDGPEQVADLGVTVVDFTALSDGEGLNHMVPVASPAAVSVLQGMLAQAQSGGTPFNDYLILDAPILKTGNP</sequence>
<evidence type="ECO:0000313" key="2">
    <source>
        <dbReference type="EMBL" id="UXX84173.1"/>
    </source>
</evidence>
<dbReference type="GO" id="GO:0016787">
    <property type="term" value="F:hydrolase activity"/>
    <property type="evidence" value="ECO:0007669"/>
    <property type="project" value="UniProtKB-KW"/>
</dbReference>
<keyword evidence="3" id="KW-1185">Reference proteome</keyword>
<dbReference type="Pfam" id="PF05990">
    <property type="entry name" value="DUF900"/>
    <property type="match status" value="1"/>
</dbReference>
<keyword evidence="2" id="KW-0378">Hydrolase</keyword>
<accession>A0ABY6DDJ1</accession>
<dbReference type="PIRSF" id="PIRSF033909">
    <property type="entry name" value="UCP033909"/>
    <property type="match status" value="1"/>
</dbReference>
<dbReference type="InterPro" id="IPR010297">
    <property type="entry name" value="DUF900_hydrolase"/>
</dbReference>